<dbReference type="GO" id="GO:0004177">
    <property type="term" value="F:aminopeptidase activity"/>
    <property type="evidence" value="ECO:0007669"/>
    <property type="project" value="UniProtKB-KW"/>
</dbReference>
<dbReference type="Pfam" id="PF00561">
    <property type="entry name" value="Abhydrolase_1"/>
    <property type="match status" value="1"/>
</dbReference>
<dbReference type="Pfam" id="PF08386">
    <property type="entry name" value="Abhydrolase_4"/>
    <property type="match status" value="1"/>
</dbReference>
<feature type="domain" description="AB hydrolase-1" evidence="3">
    <location>
        <begin position="93"/>
        <end position="249"/>
    </location>
</feature>
<proteinExistence type="predicted"/>
<evidence type="ECO:0000256" key="2">
    <source>
        <dbReference type="SAM" id="MobiDB-lite"/>
    </source>
</evidence>
<feature type="compositionally biased region" description="Low complexity" evidence="2">
    <location>
        <begin position="662"/>
        <end position="676"/>
    </location>
</feature>
<dbReference type="InterPro" id="IPR013595">
    <property type="entry name" value="Pept_S33_TAP-like_C"/>
</dbReference>
<sequence length="676" mass="71460">MTPDQILAFVLALTSSPPAESAFPVIAAGGADSRYPVTSAPCPRPLAPFEIEGQTVACGSVSVFEDHAKPDGRRIPLTFMIFKSRSLAPAPDAVVHLHGGPGVGIVERVALTSTLFEGLRARRDLVAFDQRGVDTSAGGETRCLATLADHAGDLVQGLADAAKPGGEGARLPLDVTRACLDELAASGADLSKINTEQNARDVQAVMRALGYPVFNVYGISYGTKLGLEVMRTAPDGVRAVVLDSVAPPHIPTYDTLALPHAESIEAIFTLCNADAACAAAYPNLKERFWALFSRLSETPIATSAGKIDGNVLFMLLANRNAHKLKLQGLTGYIPRLVAELEQGVTTTFDAITQDKLPPRQTPETVLTGLSGLDANSLALAQTALRLAQQGQIQEEALKTVLERLEADRAAVAAGAGLVDAFEAALLAGAKALPSPQARLAFASDYLRLRTQTPTREALSGLIVRHFAGETQRQLDALAGLMTPQNLADTFARISADNRQLDYLLVEGFQTQMFVCQEDMDINSPAGAAAVSARLQAEYLWPPEATKILEDFVNGFYASCELFPKHLRPGFHEPVTADIPTLVFAGLLDTQTAASWGPETARHLPRGQAIVLPETGHGALAFSQCARDLGVAFIENPTVALDTSCVAGLTPSFALPEAKPDAKPAAQPASAASEVAQ</sequence>
<reference evidence="5 6" key="1">
    <citation type="journal article" date="2023" name="Microorganisms">
        <title>Thiorhodovibrio frisius and Trv. litoralis spp. nov., Two Novel Members from a Clade of Fastidious Purple Sulfur Bacteria That Exhibit Unique Red-Shifted Light-Harvesting Capabilities.</title>
        <authorList>
            <person name="Methner A."/>
            <person name="Kuzyk S.B."/>
            <person name="Petersen J."/>
            <person name="Bauer S."/>
            <person name="Brinkmann H."/>
            <person name="Sichau K."/>
            <person name="Wanner G."/>
            <person name="Wolf J."/>
            <person name="Neumann-Schaal M."/>
            <person name="Henke P."/>
            <person name="Tank M."/>
            <person name="Sproer C."/>
            <person name="Bunk B."/>
            <person name="Overmann J."/>
        </authorList>
    </citation>
    <scope>NUCLEOTIDE SEQUENCE [LARGE SCALE GENOMIC DNA]</scope>
    <source>
        <strain evidence="5 6">DSM 6702</strain>
    </source>
</reference>
<dbReference type="InterPro" id="IPR000073">
    <property type="entry name" value="AB_hydrolase_1"/>
</dbReference>
<dbReference type="SUPFAM" id="SSF53474">
    <property type="entry name" value="alpha/beta-Hydrolases"/>
    <property type="match status" value="2"/>
</dbReference>
<dbReference type="Gene3D" id="3.40.50.1820">
    <property type="entry name" value="alpha/beta hydrolase"/>
    <property type="match status" value="2"/>
</dbReference>
<accession>A0ABZ0SAL9</accession>
<feature type="region of interest" description="Disordered" evidence="2">
    <location>
        <begin position="656"/>
        <end position="676"/>
    </location>
</feature>
<dbReference type="InterPro" id="IPR029058">
    <property type="entry name" value="AB_hydrolase_fold"/>
</dbReference>
<evidence type="ECO:0000259" key="4">
    <source>
        <dbReference type="Pfam" id="PF08386"/>
    </source>
</evidence>
<keyword evidence="5" id="KW-0378">Hydrolase</keyword>
<evidence type="ECO:0000259" key="3">
    <source>
        <dbReference type="Pfam" id="PF00561"/>
    </source>
</evidence>
<evidence type="ECO:0000256" key="1">
    <source>
        <dbReference type="ARBA" id="ARBA00021843"/>
    </source>
</evidence>
<organism evidence="5 6">
    <name type="scientific">Thiorhodovibrio winogradskyi</name>
    <dbReference type="NCBI Taxonomy" id="77007"/>
    <lineage>
        <taxon>Bacteria</taxon>
        <taxon>Pseudomonadati</taxon>
        <taxon>Pseudomonadota</taxon>
        <taxon>Gammaproteobacteria</taxon>
        <taxon>Chromatiales</taxon>
        <taxon>Chromatiaceae</taxon>
        <taxon>Thiorhodovibrio</taxon>
    </lineage>
</organism>
<keyword evidence="5" id="KW-0645">Protease</keyword>
<dbReference type="EMBL" id="CP121472">
    <property type="protein sequence ID" value="WPL18066.1"/>
    <property type="molecule type" value="Genomic_DNA"/>
</dbReference>
<feature type="domain" description="Peptidase S33 tripeptidyl aminopeptidase-like C-terminal" evidence="4">
    <location>
        <begin position="558"/>
        <end position="644"/>
    </location>
</feature>
<name>A0ABZ0SAL9_9GAMM</name>
<keyword evidence="5" id="KW-0031">Aminopeptidase</keyword>
<keyword evidence="6" id="KW-1185">Reference proteome</keyword>
<dbReference type="PANTHER" id="PTHR43722">
    <property type="entry name" value="PROLINE IMINOPEPTIDASE"/>
    <property type="match status" value="1"/>
</dbReference>
<dbReference type="PANTHER" id="PTHR43722:SF1">
    <property type="entry name" value="PROLINE IMINOPEPTIDASE"/>
    <property type="match status" value="1"/>
</dbReference>
<dbReference type="Proteomes" id="UP001432180">
    <property type="component" value="Chromosome"/>
</dbReference>
<dbReference type="RefSeq" id="WP_328983854.1">
    <property type="nucleotide sequence ID" value="NZ_CP121472.1"/>
</dbReference>
<gene>
    <name evidence="5" type="primary">tap</name>
    <name evidence="5" type="ORF">Thiowin_03117</name>
</gene>
<evidence type="ECO:0000313" key="6">
    <source>
        <dbReference type="Proteomes" id="UP001432180"/>
    </source>
</evidence>
<dbReference type="InterPro" id="IPR005944">
    <property type="entry name" value="Pro_iminopeptidase"/>
</dbReference>
<protein>
    <recommendedName>
        <fullName evidence="1">Proline iminopeptidase</fullName>
    </recommendedName>
</protein>
<evidence type="ECO:0000313" key="5">
    <source>
        <dbReference type="EMBL" id="WPL18066.1"/>
    </source>
</evidence>